<evidence type="ECO:0000313" key="3">
    <source>
        <dbReference type="Proteomes" id="UP000006906"/>
    </source>
</evidence>
<keyword evidence="3" id="KW-1185">Reference proteome</keyword>
<feature type="compositionally biased region" description="Low complexity" evidence="1">
    <location>
        <begin position="198"/>
        <end position="210"/>
    </location>
</feature>
<organism evidence="2 3">
    <name type="scientific">Chlamydomonas reinhardtii</name>
    <name type="common">Chlamydomonas smithii</name>
    <dbReference type="NCBI Taxonomy" id="3055"/>
    <lineage>
        <taxon>Eukaryota</taxon>
        <taxon>Viridiplantae</taxon>
        <taxon>Chlorophyta</taxon>
        <taxon>core chlorophytes</taxon>
        <taxon>Chlorophyceae</taxon>
        <taxon>CS clade</taxon>
        <taxon>Chlamydomonadales</taxon>
        <taxon>Chlamydomonadaceae</taxon>
        <taxon>Chlamydomonas</taxon>
    </lineage>
</organism>
<dbReference type="OrthoDB" id="546692at2759"/>
<proteinExistence type="predicted"/>
<dbReference type="PANTHER" id="PTHR32166:SF24">
    <property type="entry name" value="F16P17.2 PROTEIN"/>
    <property type="match status" value="1"/>
</dbReference>
<feature type="region of interest" description="Disordered" evidence="1">
    <location>
        <begin position="186"/>
        <end position="210"/>
    </location>
</feature>
<accession>A0A2K3DTK8</accession>
<sequence>MLWVPCAPHCMDLLLEDMGKMPWAKETIEPVRDLVTFIRNHQGALAIFSSISERARDTCFGTVYLMCERMLLVKQALKQLWVHNDMEKWRKKNKKAGAEYTRLQDVLINSPRAWRRVEDLVALSTPIMVLLRLADSSAATMGKIYYRCVELKRHLETVNLYSTTTAQRREVLRVFQERWDMLHSPLHSAGAPQGPHGSSVVSLSSVANVR</sequence>
<dbReference type="EMBL" id="CM008965">
    <property type="protein sequence ID" value="PNW83868.1"/>
    <property type="molecule type" value="Genomic_DNA"/>
</dbReference>
<dbReference type="InterPro" id="IPR012337">
    <property type="entry name" value="RNaseH-like_sf"/>
</dbReference>
<dbReference type="RefSeq" id="XP_042925057.1">
    <property type="nucleotide sequence ID" value="XM_043061802.1"/>
</dbReference>
<dbReference type="Gramene" id="PNW83868">
    <property type="protein sequence ID" value="PNW83868"/>
    <property type="gene ID" value="CHLRE_04g217966v5"/>
</dbReference>
<dbReference type="AlphaFoldDB" id="A0A2K3DTK8"/>
<dbReference type="KEGG" id="cre:CHLRE_04g217966v5"/>
<dbReference type="SUPFAM" id="SSF53098">
    <property type="entry name" value="Ribonuclease H-like"/>
    <property type="match status" value="1"/>
</dbReference>
<dbReference type="InParanoid" id="A0A2K3DTK8"/>
<dbReference type="PANTHER" id="PTHR32166">
    <property type="entry name" value="OSJNBA0013A04.12 PROTEIN"/>
    <property type="match status" value="1"/>
</dbReference>
<dbReference type="GeneID" id="66053191"/>
<evidence type="ECO:0000313" key="2">
    <source>
        <dbReference type="EMBL" id="PNW83868.1"/>
    </source>
</evidence>
<reference evidence="2 3" key="1">
    <citation type="journal article" date="2007" name="Science">
        <title>The Chlamydomonas genome reveals the evolution of key animal and plant functions.</title>
        <authorList>
            <person name="Merchant S.S."/>
            <person name="Prochnik S.E."/>
            <person name="Vallon O."/>
            <person name="Harris E.H."/>
            <person name="Karpowicz S.J."/>
            <person name="Witman G.B."/>
            <person name="Terry A."/>
            <person name="Salamov A."/>
            <person name="Fritz-Laylin L.K."/>
            <person name="Marechal-Drouard L."/>
            <person name="Marshall W.F."/>
            <person name="Qu L.H."/>
            <person name="Nelson D.R."/>
            <person name="Sanderfoot A.A."/>
            <person name="Spalding M.H."/>
            <person name="Kapitonov V.V."/>
            <person name="Ren Q."/>
            <person name="Ferris P."/>
            <person name="Lindquist E."/>
            <person name="Shapiro H."/>
            <person name="Lucas S.M."/>
            <person name="Grimwood J."/>
            <person name="Schmutz J."/>
            <person name="Cardol P."/>
            <person name="Cerutti H."/>
            <person name="Chanfreau G."/>
            <person name="Chen C.L."/>
            <person name="Cognat V."/>
            <person name="Croft M.T."/>
            <person name="Dent R."/>
            <person name="Dutcher S."/>
            <person name="Fernandez E."/>
            <person name="Fukuzawa H."/>
            <person name="Gonzalez-Ballester D."/>
            <person name="Gonzalez-Halphen D."/>
            <person name="Hallmann A."/>
            <person name="Hanikenne M."/>
            <person name="Hippler M."/>
            <person name="Inwood W."/>
            <person name="Jabbari K."/>
            <person name="Kalanon M."/>
            <person name="Kuras R."/>
            <person name="Lefebvre P.A."/>
            <person name="Lemaire S.D."/>
            <person name="Lobanov A.V."/>
            <person name="Lohr M."/>
            <person name="Manuell A."/>
            <person name="Meier I."/>
            <person name="Mets L."/>
            <person name="Mittag M."/>
            <person name="Mittelmeier T."/>
            <person name="Moroney J.V."/>
            <person name="Moseley J."/>
            <person name="Napoli C."/>
            <person name="Nedelcu A.M."/>
            <person name="Niyogi K."/>
            <person name="Novoselov S.V."/>
            <person name="Paulsen I.T."/>
            <person name="Pazour G."/>
            <person name="Purton S."/>
            <person name="Ral J.P."/>
            <person name="Riano-Pachon D.M."/>
            <person name="Riekhof W."/>
            <person name="Rymarquis L."/>
            <person name="Schroda M."/>
            <person name="Stern D."/>
            <person name="Umen J."/>
            <person name="Willows R."/>
            <person name="Wilson N."/>
            <person name="Zimmer S.L."/>
            <person name="Allmer J."/>
            <person name="Balk J."/>
            <person name="Bisova K."/>
            <person name="Chen C.J."/>
            <person name="Elias M."/>
            <person name="Gendler K."/>
            <person name="Hauser C."/>
            <person name="Lamb M.R."/>
            <person name="Ledford H."/>
            <person name="Long J.C."/>
            <person name="Minagawa J."/>
            <person name="Page M.D."/>
            <person name="Pan J."/>
            <person name="Pootakham W."/>
            <person name="Roje S."/>
            <person name="Rose A."/>
            <person name="Stahlberg E."/>
            <person name="Terauchi A.M."/>
            <person name="Yang P."/>
            <person name="Ball S."/>
            <person name="Bowler C."/>
            <person name="Dieckmann C.L."/>
            <person name="Gladyshev V.N."/>
            <person name="Green P."/>
            <person name="Jorgensen R."/>
            <person name="Mayfield S."/>
            <person name="Mueller-Roeber B."/>
            <person name="Rajamani S."/>
            <person name="Sayre R.T."/>
            <person name="Brokstein P."/>
            <person name="Dubchak I."/>
            <person name="Goodstein D."/>
            <person name="Hornick L."/>
            <person name="Huang Y.W."/>
            <person name="Jhaveri J."/>
            <person name="Luo Y."/>
            <person name="Martinez D."/>
            <person name="Ngau W.C."/>
            <person name="Otillar B."/>
            <person name="Poliakov A."/>
            <person name="Porter A."/>
            <person name="Szajkowski L."/>
            <person name="Werner G."/>
            <person name="Zhou K."/>
            <person name="Grigoriev I.V."/>
            <person name="Rokhsar D.S."/>
            <person name="Grossman A.R."/>
        </authorList>
    </citation>
    <scope>NUCLEOTIDE SEQUENCE [LARGE SCALE GENOMIC DNA]</scope>
    <source>
        <strain evidence="3">CC-503</strain>
    </source>
</reference>
<evidence type="ECO:0000256" key="1">
    <source>
        <dbReference type="SAM" id="MobiDB-lite"/>
    </source>
</evidence>
<evidence type="ECO:0008006" key="4">
    <source>
        <dbReference type="Google" id="ProtNLM"/>
    </source>
</evidence>
<protein>
    <recommendedName>
        <fullName evidence="4">DUF659 domain-containing protein</fullName>
    </recommendedName>
</protein>
<dbReference type="STRING" id="3055.A0A2K3DTK8"/>
<gene>
    <name evidence="2" type="ORF">CHLRE_04g217966v5</name>
</gene>
<dbReference type="Proteomes" id="UP000006906">
    <property type="component" value="Chromosome 4"/>
</dbReference>
<name>A0A2K3DTK8_CHLRE</name>